<dbReference type="InterPro" id="IPR011333">
    <property type="entry name" value="SKP1/BTB/POZ_sf"/>
</dbReference>
<reference evidence="3" key="1">
    <citation type="submission" date="2022-12" db="EMBL/GenBank/DDBJ databases">
        <authorList>
            <person name="Petersen C."/>
        </authorList>
    </citation>
    <scope>NUCLEOTIDE SEQUENCE</scope>
    <source>
        <strain evidence="3">IBT 17660</strain>
    </source>
</reference>
<organism evidence="3 4">
    <name type="scientific">Penicillium desertorum</name>
    <dbReference type="NCBI Taxonomy" id="1303715"/>
    <lineage>
        <taxon>Eukaryota</taxon>
        <taxon>Fungi</taxon>
        <taxon>Dikarya</taxon>
        <taxon>Ascomycota</taxon>
        <taxon>Pezizomycotina</taxon>
        <taxon>Eurotiomycetes</taxon>
        <taxon>Eurotiomycetidae</taxon>
        <taxon>Eurotiales</taxon>
        <taxon>Aspergillaceae</taxon>
        <taxon>Penicillium</taxon>
    </lineage>
</organism>
<dbReference type="OrthoDB" id="6359816at2759"/>
<evidence type="ECO:0000259" key="2">
    <source>
        <dbReference type="PROSITE" id="PS50097"/>
    </source>
</evidence>
<dbReference type="PANTHER" id="PTHR47843">
    <property type="entry name" value="BTB DOMAIN-CONTAINING PROTEIN-RELATED"/>
    <property type="match status" value="1"/>
</dbReference>
<protein>
    <recommendedName>
        <fullName evidence="2">BTB domain-containing protein</fullName>
    </recommendedName>
</protein>
<name>A0A9W9WHV4_9EURO</name>
<sequence>MPHTFSAISNSASAKAPAQSSNGCEQISKDSLGDTAPVFDHDQNCYGKTIAILLYISSCDQLRREVEDPDDYSWRYQFHKSIYLHNLFDFQLYYLDCQRVLVCYTDWLQENRLITDRRFRGPDIRGSSRSTECIVLLRVFWGSTDVSALREVSVQSLLNSGKYSDLMISCEGRNFKVHRAIVCSQSSFFDAAVKGGFKEASLSQVDLPDDELATIHRGISFLYVQDYGETDDLDFAKAASRENIDPHAAMWNNRVFMAADKFDISPLKNLARTRLLNWIDKNSKSLPLVLQQIWITIPPLETDLRDAIIKAISRHAQEFLTHDDSIVILKDLPEIAIG</sequence>
<proteinExistence type="predicted"/>
<evidence type="ECO:0000313" key="3">
    <source>
        <dbReference type="EMBL" id="KAJ5462435.1"/>
    </source>
</evidence>
<keyword evidence="4" id="KW-1185">Reference proteome</keyword>
<dbReference type="EMBL" id="JAPWDO010000007">
    <property type="protein sequence ID" value="KAJ5462435.1"/>
    <property type="molecule type" value="Genomic_DNA"/>
</dbReference>
<evidence type="ECO:0000313" key="4">
    <source>
        <dbReference type="Proteomes" id="UP001147760"/>
    </source>
</evidence>
<dbReference type="Proteomes" id="UP001147760">
    <property type="component" value="Unassembled WGS sequence"/>
</dbReference>
<dbReference type="Gene3D" id="3.30.710.10">
    <property type="entry name" value="Potassium Channel Kv1.1, Chain A"/>
    <property type="match status" value="1"/>
</dbReference>
<dbReference type="PANTHER" id="PTHR47843:SF5">
    <property type="entry name" value="BTB_POZ DOMAIN PROTEIN"/>
    <property type="match status" value="1"/>
</dbReference>
<comment type="caution">
    <text evidence="3">The sequence shown here is derived from an EMBL/GenBank/DDBJ whole genome shotgun (WGS) entry which is preliminary data.</text>
</comment>
<accession>A0A9W9WHV4</accession>
<feature type="domain" description="BTB" evidence="2">
    <location>
        <begin position="164"/>
        <end position="231"/>
    </location>
</feature>
<feature type="region of interest" description="Disordered" evidence="1">
    <location>
        <begin position="1"/>
        <end position="22"/>
    </location>
</feature>
<evidence type="ECO:0000256" key="1">
    <source>
        <dbReference type="SAM" id="MobiDB-lite"/>
    </source>
</evidence>
<dbReference type="AlphaFoldDB" id="A0A9W9WHV4"/>
<dbReference type="Pfam" id="PF00651">
    <property type="entry name" value="BTB"/>
    <property type="match status" value="1"/>
</dbReference>
<reference evidence="3" key="2">
    <citation type="journal article" date="2023" name="IMA Fungus">
        <title>Comparative genomic study of the Penicillium genus elucidates a diverse pangenome and 15 lateral gene transfer events.</title>
        <authorList>
            <person name="Petersen C."/>
            <person name="Sorensen T."/>
            <person name="Nielsen M.R."/>
            <person name="Sondergaard T.E."/>
            <person name="Sorensen J.L."/>
            <person name="Fitzpatrick D.A."/>
            <person name="Frisvad J.C."/>
            <person name="Nielsen K.L."/>
        </authorList>
    </citation>
    <scope>NUCLEOTIDE SEQUENCE</scope>
    <source>
        <strain evidence="3">IBT 17660</strain>
    </source>
</reference>
<dbReference type="PROSITE" id="PS50097">
    <property type="entry name" value="BTB"/>
    <property type="match status" value="1"/>
</dbReference>
<dbReference type="InterPro" id="IPR000210">
    <property type="entry name" value="BTB/POZ_dom"/>
</dbReference>
<feature type="non-terminal residue" evidence="3">
    <location>
        <position position="1"/>
    </location>
</feature>
<dbReference type="SUPFAM" id="SSF54695">
    <property type="entry name" value="POZ domain"/>
    <property type="match status" value="1"/>
</dbReference>
<gene>
    <name evidence="3" type="ORF">N7530_010640</name>
</gene>
<dbReference type="CDD" id="cd18186">
    <property type="entry name" value="BTB_POZ_ZBTB_KLHL-like"/>
    <property type="match status" value="1"/>
</dbReference>